<name>A0A069SC84_PHOVU</name>
<protein>
    <submittedName>
        <fullName evidence="10">Starch-binding associating with outer membrane family protein</fullName>
    </submittedName>
</protein>
<comment type="similarity">
    <text evidence="2">Belongs to the SusD family.</text>
</comment>
<dbReference type="GO" id="GO:0009279">
    <property type="term" value="C:cell outer membrane"/>
    <property type="evidence" value="ECO:0007669"/>
    <property type="project" value="UniProtKB-SubCell"/>
</dbReference>
<evidence type="ECO:0000259" key="8">
    <source>
        <dbReference type="Pfam" id="PF07980"/>
    </source>
</evidence>
<dbReference type="Pfam" id="PF14322">
    <property type="entry name" value="SusD-like_3"/>
    <property type="match status" value="1"/>
</dbReference>
<dbReference type="AlphaFoldDB" id="A0A069SC84"/>
<proteinExistence type="inferred from homology"/>
<dbReference type="InterPro" id="IPR012944">
    <property type="entry name" value="SusD_RagB_dom"/>
</dbReference>
<feature type="region of interest" description="Disordered" evidence="6">
    <location>
        <begin position="679"/>
        <end position="698"/>
    </location>
</feature>
<dbReference type="Proteomes" id="UP000027661">
    <property type="component" value="Unassembled WGS sequence"/>
</dbReference>
<dbReference type="Pfam" id="PF07980">
    <property type="entry name" value="SusD_RagB"/>
    <property type="match status" value="1"/>
</dbReference>
<evidence type="ECO:0000259" key="9">
    <source>
        <dbReference type="Pfam" id="PF14322"/>
    </source>
</evidence>
<keyword evidence="5" id="KW-0998">Cell outer membrane</keyword>
<evidence type="ECO:0000256" key="1">
    <source>
        <dbReference type="ARBA" id="ARBA00004442"/>
    </source>
</evidence>
<reference evidence="10 11" key="1">
    <citation type="submission" date="2014-04" db="EMBL/GenBank/DDBJ databases">
        <authorList>
            <person name="Sears C."/>
            <person name="Carroll K."/>
            <person name="Sack B.R."/>
            <person name="Qadri F."/>
            <person name="Myers L.L."/>
            <person name="Chung G.-T."/>
            <person name="Escheverria P."/>
            <person name="Fraser C.M."/>
            <person name="Sadzewicz L."/>
            <person name="Shefchek K.A."/>
            <person name="Tallon L."/>
            <person name="Das S.P."/>
            <person name="Daugherty S."/>
            <person name="Mongodin E.F."/>
        </authorList>
    </citation>
    <scope>NUCLEOTIDE SEQUENCE [LARGE SCALE GENOMIC DNA]</scope>
    <source>
        <strain evidence="10 11">3975 RP4</strain>
    </source>
</reference>
<dbReference type="PROSITE" id="PS51257">
    <property type="entry name" value="PROKAR_LIPOPROTEIN"/>
    <property type="match status" value="1"/>
</dbReference>
<evidence type="ECO:0000256" key="2">
    <source>
        <dbReference type="ARBA" id="ARBA00006275"/>
    </source>
</evidence>
<evidence type="ECO:0000256" key="4">
    <source>
        <dbReference type="ARBA" id="ARBA00023136"/>
    </source>
</evidence>
<feature type="signal peptide" evidence="7">
    <location>
        <begin position="1"/>
        <end position="20"/>
    </location>
</feature>
<evidence type="ECO:0000256" key="7">
    <source>
        <dbReference type="SAM" id="SignalP"/>
    </source>
</evidence>
<dbReference type="InterPro" id="IPR011990">
    <property type="entry name" value="TPR-like_helical_dom_sf"/>
</dbReference>
<feature type="domain" description="SusD-like N-terminal" evidence="9">
    <location>
        <begin position="28"/>
        <end position="222"/>
    </location>
</feature>
<evidence type="ECO:0000313" key="10">
    <source>
        <dbReference type="EMBL" id="KDS51769.1"/>
    </source>
</evidence>
<dbReference type="Gene3D" id="1.25.40.390">
    <property type="match status" value="1"/>
</dbReference>
<feature type="domain" description="RagB/SusD" evidence="8">
    <location>
        <begin position="306"/>
        <end position="675"/>
    </location>
</feature>
<comment type="subcellular location">
    <subcellularLocation>
        <location evidence="1">Cell outer membrane</location>
    </subcellularLocation>
</comment>
<dbReference type="SUPFAM" id="SSF48452">
    <property type="entry name" value="TPR-like"/>
    <property type="match status" value="1"/>
</dbReference>
<organism evidence="10 11">
    <name type="scientific">Phocaeicola vulgatus str. 3975 RP4</name>
    <dbReference type="NCBI Taxonomy" id="1339352"/>
    <lineage>
        <taxon>Bacteria</taxon>
        <taxon>Pseudomonadati</taxon>
        <taxon>Bacteroidota</taxon>
        <taxon>Bacteroidia</taxon>
        <taxon>Bacteroidales</taxon>
        <taxon>Bacteroidaceae</taxon>
        <taxon>Phocaeicola</taxon>
    </lineage>
</organism>
<gene>
    <name evidence="10" type="ORF">M099_3015</name>
</gene>
<evidence type="ECO:0000313" key="11">
    <source>
        <dbReference type="Proteomes" id="UP000027661"/>
    </source>
</evidence>
<sequence>MKLNHILFSAAACMALGSAALTSCSESFLDENQINAYDTDYFKTQEGIDDLVNGAYLMLKTKFNYQWGYLVYCEGTDEFTDGNNTAAHYNHYGQSLNSGETTGIKPIWDNLYGTIEPANLIIANVPAFYNPQSPTYNARLGEGYFLRGYGYFELVKQFGGIPLKLTPSTGVETYFTRNSEEEVYAQIIADLEEAYKLLPEKPEQTGRITKSAAAHFLAKAHLFRASELYSSWNTQYVAADLDAVIKYGQEVVSAHPLCNDFVELWDYTAPNGANETVSEVVLAAQFSNDESTWGRYGNQMHLCFPSVYQDMNGTNRDISGGREFCYVSATQYTMDVFDRVNDSRFWKSFITTYGCNNTKGAPDWTEADIRSGKAPVGVSAGDKRFTGGELGIKYIVNNPGDTRYEDYEFGNKNVKVTKNNVIEAPHTFVRYFKGETHNWNTDISNLTGNWYQVIPHKRSVALSKYRDGSRNSIASQFGTRDAIIARSAEDVLMIAEAYIRKGESSYPQAIEWINKLRTRAGYAEGEDRSKHVDGGQSYKNNSYCTGKGGGYSAEGAVYWEINTYYESNNMEGQETTASTKSVMTLNSVEDVYNSQVDIPIYEKLGCASNAEKMMCFLLNERTRELCGEMLRWEDLARTKSLNDRWHAFNDGVSRGLGEFNPQVHYYRPLPQSFLDGITNENGGTLTNEEKSAMQNPGY</sequence>
<keyword evidence="4" id="KW-0472">Membrane</keyword>
<comment type="caution">
    <text evidence="10">The sequence shown here is derived from an EMBL/GenBank/DDBJ whole genome shotgun (WGS) entry which is preliminary data.</text>
</comment>
<dbReference type="EMBL" id="JNHM01000053">
    <property type="protein sequence ID" value="KDS51769.1"/>
    <property type="molecule type" value="Genomic_DNA"/>
</dbReference>
<dbReference type="InterPro" id="IPR033985">
    <property type="entry name" value="SusD-like_N"/>
</dbReference>
<keyword evidence="3 7" id="KW-0732">Signal</keyword>
<dbReference type="RefSeq" id="WP_032953109.1">
    <property type="nucleotide sequence ID" value="NZ_JNHM01000053.1"/>
</dbReference>
<evidence type="ECO:0000256" key="5">
    <source>
        <dbReference type="ARBA" id="ARBA00023237"/>
    </source>
</evidence>
<evidence type="ECO:0000256" key="6">
    <source>
        <dbReference type="SAM" id="MobiDB-lite"/>
    </source>
</evidence>
<evidence type="ECO:0000256" key="3">
    <source>
        <dbReference type="ARBA" id="ARBA00022729"/>
    </source>
</evidence>
<feature type="chain" id="PRO_5001666427" evidence="7">
    <location>
        <begin position="21"/>
        <end position="698"/>
    </location>
</feature>
<dbReference type="PATRIC" id="fig|1339352.3.peg.2885"/>
<accession>A0A069SC84</accession>